<sequence length="431" mass="45370">MGPDIGGLIFFSAMREYIKHQLESNLADGLNRVIGFVGVIALTILTLWIMIEGYRIMTGQSRTPLIAFIVNAGKAVMIVTIATSSAVYNDWVVDTVDDFRDEVTYLITGSNQDVYRQVDKNLALTQTMLSTISSLARWERSDAAGDSAEAKKAWYIGAFGGAGPAIVGGMVSLVNEIMVHFGVMLGPLFILGLLFEQTKQLFWQWVKSMLGLMVSMGVLAFLSGLVMKISIGYTAAAATAIAIDRWLPGVKGALNTPSIMETMMVQGGVGLLLSTLLITIPPAVNAFVGGTLGAGVNAFTPWGKTGGNPGAGEPAAPTTDGKAGTEGQAGTSDQARTDSNHMGRSTGGSIDTPGGAPQVAGRAETAPPDLKTVQASLAAKGASGYAMNENGNVYRLGGDEERRSRMADHGYSVPVSADVKALLRQQRDLQS</sequence>
<feature type="transmembrane region" description="Helical" evidence="6">
    <location>
        <begin position="216"/>
        <end position="243"/>
    </location>
</feature>
<evidence type="ECO:0000313" key="9">
    <source>
        <dbReference type="Proteomes" id="UP000807542"/>
    </source>
</evidence>
<dbReference type="GO" id="GO:0016020">
    <property type="term" value="C:membrane"/>
    <property type="evidence" value="ECO:0007669"/>
    <property type="project" value="UniProtKB-SubCell"/>
</dbReference>
<gene>
    <name evidence="8" type="ORF">I2492_01160</name>
    <name evidence="7" type="ORF">I2493_01160</name>
</gene>
<feature type="region of interest" description="Disordered" evidence="5">
    <location>
        <begin position="304"/>
        <end position="368"/>
    </location>
</feature>
<feature type="transmembrane region" description="Helical" evidence="6">
    <location>
        <begin position="33"/>
        <end position="51"/>
    </location>
</feature>
<evidence type="ECO:0000256" key="3">
    <source>
        <dbReference type="ARBA" id="ARBA00022989"/>
    </source>
</evidence>
<comment type="subcellular location">
    <subcellularLocation>
        <location evidence="1">Membrane</location>
        <topology evidence="1">Multi-pass membrane protein</topology>
    </subcellularLocation>
</comment>
<dbReference type="InterPro" id="IPR007688">
    <property type="entry name" value="Conjugal_tfr_TrbL/VirB6"/>
</dbReference>
<dbReference type="Pfam" id="PF04610">
    <property type="entry name" value="TrbL"/>
    <property type="match status" value="1"/>
</dbReference>
<evidence type="ECO:0000313" key="8">
    <source>
        <dbReference type="EMBL" id="MBK5174932.1"/>
    </source>
</evidence>
<organism evidence="8 9">
    <name type="scientific">Limnobaculum xujianqingii</name>
    <dbReference type="NCBI Taxonomy" id="2738837"/>
    <lineage>
        <taxon>Bacteria</taxon>
        <taxon>Pseudomonadati</taxon>
        <taxon>Pseudomonadota</taxon>
        <taxon>Gammaproteobacteria</taxon>
        <taxon>Enterobacterales</taxon>
        <taxon>Budviciaceae</taxon>
        <taxon>Limnobaculum</taxon>
    </lineage>
</organism>
<reference evidence="8 10" key="1">
    <citation type="submission" date="2020-11" db="EMBL/GenBank/DDBJ databases">
        <title>Insectihabitans protaetiae gen. nov. sp. nov. and Insectihabitans allomyrinae sp. nov., isolated from larvae of Protaetia brevitarsis seulensis and Allomyrina dichotoma, respectively.</title>
        <authorList>
            <person name="Lee S.D."/>
            <person name="Byeon Y.-S."/>
            <person name="Kim S.-M."/>
            <person name="Yang H.L."/>
            <person name="Kim I.S."/>
        </authorList>
    </citation>
    <scope>NUCLEOTIDE SEQUENCE</scope>
    <source>
        <strain evidence="8">CWB-B4</strain>
        <strain evidence="7 10">CWB-B43</strain>
    </source>
</reference>
<protein>
    <submittedName>
        <fullName evidence="8">Type IV secretion system protein</fullName>
    </submittedName>
</protein>
<accession>A0A9D7FQD0</accession>
<dbReference type="EMBL" id="JADRCQ010000001">
    <property type="protein sequence ID" value="MBK5071623.1"/>
    <property type="molecule type" value="Genomic_DNA"/>
</dbReference>
<keyword evidence="2 6" id="KW-0812">Transmembrane</keyword>
<feature type="compositionally biased region" description="Low complexity" evidence="5">
    <location>
        <begin position="311"/>
        <end position="321"/>
    </location>
</feature>
<name>A0A9D7FQD0_9GAMM</name>
<evidence type="ECO:0000256" key="5">
    <source>
        <dbReference type="SAM" id="MobiDB-lite"/>
    </source>
</evidence>
<comment type="caution">
    <text evidence="8">The sequence shown here is derived from an EMBL/GenBank/DDBJ whole genome shotgun (WGS) entry which is preliminary data.</text>
</comment>
<dbReference type="RefSeq" id="WP_228396958.1">
    <property type="nucleotide sequence ID" value="NZ_JADRCP010000001.1"/>
</dbReference>
<evidence type="ECO:0000313" key="10">
    <source>
        <dbReference type="Proteomes" id="UP001296969"/>
    </source>
</evidence>
<evidence type="ECO:0000256" key="6">
    <source>
        <dbReference type="SAM" id="Phobius"/>
    </source>
</evidence>
<dbReference type="AlphaFoldDB" id="A0A9D7FQD0"/>
<evidence type="ECO:0000256" key="4">
    <source>
        <dbReference type="ARBA" id="ARBA00023136"/>
    </source>
</evidence>
<keyword evidence="10" id="KW-1185">Reference proteome</keyword>
<feature type="transmembrane region" description="Helical" evidence="6">
    <location>
        <begin position="63"/>
        <end position="88"/>
    </location>
</feature>
<dbReference type="Proteomes" id="UP001296969">
    <property type="component" value="Unassembled WGS sequence"/>
</dbReference>
<dbReference type="GO" id="GO:0030255">
    <property type="term" value="P:protein secretion by the type IV secretion system"/>
    <property type="evidence" value="ECO:0007669"/>
    <property type="project" value="InterPro"/>
</dbReference>
<dbReference type="EMBL" id="JADRCP010000001">
    <property type="protein sequence ID" value="MBK5174932.1"/>
    <property type="molecule type" value="Genomic_DNA"/>
</dbReference>
<evidence type="ECO:0000313" key="7">
    <source>
        <dbReference type="EMBL" id="MBK5071623.1"/>
    </source>
</evidence>
<evidence type="ECO:0000256" key="2">
    <source>
        <dbReference type="ARBA" id="ARBA00022692"/>
    </source>
</evidence>
<proteinExistence type="predicted"/>
<keyword evidence="4 6" id="KW-0472">Membrane</keyword>
<keyword evidence="3 6" id="KW-1133">Transmembrane helix</keyword>
<feature type="transmembrane region" description="Helical" evidence="6">
    <location>
        <begin position="263"/>
        <end position="284"/>
    </location>
</feature>
<feature type="transmembrane region" description="Helical" evidence="6">
    <location>
        <begin position="177"/>
        <end position="195"/>
    </location>
</feature>
<evidence type="ECO:0000256" key="1">
    <source>
        <dbReference type="ARBA" id="ARBA00004141"/>
    </source>
</evidence>
<dbReference type="Proteomes" id="UP000807542">
    <property type="component" value="Unassembled WGS sequence"/>
</dbReference>